<dbReference type="NCBIfam" id="TIGR03604">
    <property type="entry name" value="TOMM_cyclo_SagD"/>
    <property type="match status" value="1"/>
</dbReference>
<dbReference type="InterPro" id="IPR027624">
    <property type="entry name" value="TOMM_cyclo_SagD"/>
</dbReference>
<name>A0A3R8N053_9STRE</name>
<accession>A0A3R8N053</accession>
<keyword evidence="3" id="KW-1185">Reference proteome</keyword>
<dbReference type="Proteomes" id="UP000245553">
    <property type="component" value="Unassembled WGS sequence"/>
</dbReference>
<evidence type="ECO:0000313" key="3">
    <source>
        <dbReference type="Proteomes" id="UP000245553"/>
    </source>
</evidence>
<dbReference type="Gene3D" id="3.30.160.660">
    <property type="match status" value="1"/>
</dbReference>
<evidence type="ECO:0000259" key="1">
    <source>
        <dbReference type="PROSITE" id="PS51664"/>
    </source>
</evidence>
<dbReference type="RefSeq" id="WP_109289499.1">
    <property type="nucleotide sequence ID" value="NZ_QEMY02000003.1"/>
</dbReference>
<dbReference type="Gene3D" id="3.30.1330.230">
    <property type="match status" value="1"/>
</dbReference>
<dbReference type="PANTHER" id="PTHR37809:SF1">
    <property type="entry name" value="RIBOSOMAL PROTEIN S12 METHYLTHIOTRANSFERASE ACCESSORY FACTOR YCAO"/>
    <property type="match status" value="1"/>
</dbReference>
<proteinExistence type="predicted"/>
<protein>
    <recommendedName>
        <fullName evidence="1">YcaO domain-containing protein</fullName>
    </recommendedName>
</protein>
<comment type="caution">
    <text evidence="2">The sequence shown here is derived from an EMBL/GenBank/DDBJ whole genome shotgun (WGS) entry which is preliminary data.</text>
</comment>
<reference evidence="2" key="1">
    <citation type="submission" date="2018-11" db="EMBL/GenBank/DDBJ databases">
        <title>Streptococcus halitosis sp. nov. isolated from oral cavity of patient with halitosis.</title>
        <authorList>
            <person name="Tetz V."/>
            <person name="Tetz G."/>
        </authorList>
    </citation>
    <scope>NUCLEOTIDE SEQUENCE [LARGE SCALE GENOMIC DNA]</scope>
    <source>
        <strain evidence="2">VT-4</strain>
    </source>
</reference>
<dbReference type="Gene3D" id="3.30.40.250">
    <property type="match status" value="1"/>
</dbReference>
<dbReference type="AlphaFoldDB" id="A0A3R8N053"/>
<dbReference type="PANTHER" id="PTHR37809">
    <property type="entry name" value="RIBOSOMAL PROTEIN S12 METHYLTHIOTRANSFERASE ACCESSORY FACTOR YCAO"/>
    <property type="match status" value="1"/>
</dbReference>
<gene>
    <name evidence="2" type="ORF">DB729_007505</name>
</gene>
<feature type="domain" description="YcaO" evidence="1">
    <location>
        <begin position="54"/>
        <end position="445"/>
    </location>
</feature>
<sequence>MAIFDVVDEVFGLVKHVYKVENRHGEPSSMFAYTCLLNDVSRLLNWPMDKISTGYSFDEDKAIKSAIGEGVERYCGNYVPDDLLKASVVEMLERGYNFLNPKEFLQFTKEQLEKINTYFGVDESVLVEWVPMINLVKDENCYLPADVVYVDYRSYQKNKKVKGNRLPILFSGLSAGSTVNYAIINSLLEIIERDATMLWWIGRKPAKELIIDSKDRLSEVINESETKGIALKFLLLSTEFSVYTVACVLNDYENKFVTVGFSCHFNIKQASEKALMEAYQLRMFSFNLSDPKGFIWKENYQDMFGVKDFQRDRNYTKVYNKDYSDMISLLQNTQFFLDTVAYGEVMSFFNTTSYQNISEYLDINSSLTESEQQKFLIKEFRDKKIDVFMANITTSDIEVAGMSVVRCIAPKMLANMPTAFPLLGNKRLQQTLGNKLPNLFPLPHS</sequence>
<dbReference type="Pfam" id="PF02624">
    <property type="entry name" value="YcaO"/>
    <property type="match status" value="1"/>
</dbReference>
<dbReference type="InterPro" id="IPR003776">
    <property type="entry name" value="YcaO-like_dom"/>
</dbReference>
<dbReference type="NCBIfam" id="TIGR00702">
    <property type="entry name" value="YcaO-type kinase domain"/>
    <property type="match status" value="1"/>
</dbReference>
<dbReference type="EMBL" id="QEMY02000003">
    <property type="protein sequence ID" value="RRN46477.1"/>
    <property type="molecule type" value="Genomic_DNA"/>
</dbReference>
<evidence type="ECO:0000313" key="2">
    <source>
        <dbReference type="EMBL" id="RRN46477.1"/>
    </source>
</evidence>
<organism evidence="2 3">
    <name type="scientific">Streptococcus halitosis</name>
    <dbReference type="NCBI Taxonomy" id="2172545"/>
    <lineage>
        <taxon>Bacteria</taxon>
        <taxon>Bacillati</taxon>
        <taxon>Bacillota</taxon>
        <taxon>Bacilli</taxon>
        <taxon>Lactobacillales</taxon>
        <taxon>Streptococcaceae</taxon>
        <taxon>Streptococcus</taxon>
    </lineage>
</organism>
<dbReference type="PROSITE" id="PS51664">
    <property type="entry name" value="YCAO"/>
    <property type="match status" value="1"/>
</dbReference>